<reference evidence="11 12" key="1">
    <citation type="submission" date="2017-05" db="EMBL/GenBank/DDBJ databases">
        <title>High clonality and local adaptation shapes Vibrionaceae linages within an endangered oasis.</title>
        <authorList>
            <person name="Vazquez-Rosas-Landa M."/>
        </authorList>
    </citation>
    <scope>NUCLEOTIDE SEQUENCE [LARGE SCALE GENOMIC DNA]</scope>
    <source>
        <strain evidence="11 12">P46_P4S1P180</strain>
    </source>
</reference>
<keyword evidence="5" id="KW-1003">Cell membrane</keyword>
<protein>
    <recommendedName>
        <fullName evidence="3">Flagellar FliJ protein</fullName>
    </recommendedName>
</protein>
<dbReference type="GO" id="GO:0005886">
    <property type="term" value="C:plasma membrane"/>
    <property type="evidence" value="ECO:0007669"/>
    <property type="project" value="UniProtKB-SubCell"/>
</dbReference>
<evidence type="ECO:0000313" key="12">
    <source>
        <dbReference type="Proteomes" id="UP000465712"/>
    </source>
</evidence>
<evidence type="ECO:0000256" key="8">
    <source>
        <dbReference type="ARBA" id="ARBA00022927"/>
    </source>
</evidence>
<dbReference type="NCBIfam" id="TIGR02473">
    <property type="entry name" value="flagell_FliJ"/>
    <property type="match status" value="1"/>
</dbReference>
<evidence type="ECO:0000256" key="7">
    <source>
        <dbReference type="ARBA" id="ARBA00022795"/>
    </source>
</evidence>
<dbReference type="GO" id="GO:0015031">
    <property type="term" value="P:protein transport"/>
    <property type="evidence" value="ECO:0007669"/>
    <property type="project" value="UniProtKB-KW"/>
</dbReference>
<evidence type="ECO:0000313" key="11">
    <source>
        <dbReference type="EMBL" id="NAW64984.1"/>
    </source>
</evidence>
<evidence type="ECO:0000256" key="6">
    <source>
        <dbReference type="ARBA" id="ARBA00022500"/>
    </source>
</evidence>
<gene>
    <name evidence="11" type="primary">fliJ</name>
    <name evidence="11" type="ORF">CAG72_07120</name>
</gene>
<evidence type="ECO:0000256" key="1">
    <source>
        <dbReference type="ARBA" id="ARBA00004413"/>
    </source>
</evidence>
<comment type="subcellular location">
    <subcellularLocation>
        <location evidence="1">Cell membrane</location>
        <topology evidence="1">Peripheral membrane protein</topology>
        <orientation evidence="1">Cytoplasmic side</orientation>
    </subcellularLocation>
</comment>
<proteinExistence type="inferred from homology"/>
<accession>A0A7X5ARD3</accession>
<keyword evidence="11" id="KW-0966">Cell projection</keyword>
<evidence type="ECO:0000256" key="2">
    <source>
        <dbReference type="ARBA" id="ARBA00010004"/>
    </source>
</evidence>
<keyword evidence="10" id="KW-1006">Bacterial flagellum protein export</keyword>
<keyword evidence="9" id="KW-0472">Membrane</keyword>
<evidence type="ECO:0000256" key="4">
    <source>
        <dbReference type="ARBA" id="ARBA00022448"/>
    </source>
</evidence>
<dbReference type="AlphaFoldDB" id="A0A7X5ARD3"/>
<comment type="similarity">
    <text evidence="2">Belongs to the FliJ family.</text>
</comment>
<dbReference type="InterPro" id="IPR012823">
    <property type="entry name" value="Flagell_FliJ"/>
</dbReference>
<sequence length="145" mass="16613">MMKGRLKAVSQLQQIAEQQRDRHGQHFARQQDQVGFFAQQLQALAGLKSGCQQEGSAGLNALALQNTTQVNSMLSRLISHQQHEMALMHAESQRTKKALEQSQVKVKGLETVMERWQAKQRYEQAKKEQKFIEDLINARCKLKKI</sequence>
<keyword evidence="6" id="KW-0145">Chemotaxis</keyword>
<dbReference type="GO" id="GO:0071973">
    <property type="term" value="P:bacterial-type flagellum-dependent cell motility"/>
    <property type="evidence" value="ECO:0007669"/>
    <property type="project" value="InterPro"/>
</dbReference>
<evidence type="ECO:0000256" key="10">
    <source>
        <dbReference type="ARBA" id="ARBA00023225"/>
    </source>
</evidence>
<name>A0A7X5ARD3_9GAMM</name>
<keyword evidence="11" id="KW-0969">Cilium</keyword>
<keyword evidence="8" id="KW-0653">Protein transport</keyword>
<keyword evidence="4" id="KW-0813">Transport</keyword>
<evidence type="ECO:0000256" key="9">
    <source>
        <dbReference type="ARBA" id="ARBA00023136"/>
    </source>
</evidence>
<dbReference type="Proteomes" id="UP000465712">
    <property type="component" value="Unassembled WGS sequence"/>
</dbReference>
<evidence type="ECO:0000256" key="5">
    <source>
        <dbReference type="ARBA" id="ARBA00022475"/>
    </source>
</evidence>
<keyword evidence="7" id="KW-1005">Bacterial flagellum biogenesis</keyword>
<dbReference type="EMBL" id="WXWW01000107">
    <property type="protein sequence ID" value="NAW64984.1"/>
    <property type="molecule type" value="Genomic_DNA"/>
</dbReference>
<dbReference type="Gene3D" id="1.10.287.1700">
    <property type="match status" value="1"/>
</dbReference>
<organism evidence="11 12">
    <name type="scientific">Photobacterium halotolerans</name>
    <dbReference type="NCBI Taxonomy" id="265726"/>
    <lineage>
        <taxon>Bacteria</taxon>
        <taxon>Pseudomonadati</taxon>
        <taxon>Pseudomonadota</taxon>
        <taxon>Gammaproteobacteria</taxon>
        <taxon>Vibrionales</taxon>
        <taxon>Vibrionaceae</taxon>
        <taxon>Photobacterium</taxon>
    </lineage>
</organism>
<evidence type="ECO:0000256" key="3">
    <source>
        <dbReference type="ARBA" id="ARBA00020392"/>
    </source>
</evidence>
<dbReference type="GO" id="GO:0009288">
    <property type="term" value="C:bacterial-type flagellum"/>
    <property type="evidence" value="ECO:0007669"/>
    <property type="project" value="InterPro"/>
</dbReference>
<keyword evidence="11" id="KW-0282">Flagellum</keyword>
<dbReference type="GO" id="GO:0044781">
    <property type="term" value="P:bacterial-type flagellum organization"/>
    <property type="evidence" value="ECO:0007669"/>
    <property type="project" value="UniProtKB-KW"/>
</dbReference>
<dbReference type="Pfam" id="PF02050">
    <property type="entry name" value="FliJ"/>
    <property type="match status" value="1"/>
</dbReference>
<dbReference type="GO" id="GO:0006935">
    <property type="term" value="P:chemotaxis"/>
    <property type="evidence" value="ECO:0007669"/>
    <property type="project" value="UniProtKB-KW"/>
</dbReference>
<comment type="caution">
    <text evidence="11">The sequence shown here is derived from an EMBL/GenBank/DDBJ whole genome shotgun (WGS) entry which is preliminary data.</text>
</comment>
<dbReference type="InterPro" id="IPR053716">
    <property type="entry name" value="Flag_assembly_chemotaxis_eff"/>
</dbReference>